<evidence type="ECO:0000256" key="2">
    <source>
        <dbReference type="ARBA" id="ARBA00010004"/>
    </source>
</evidence>
<keyword evidence="13" id="KW-1185">Reference proteome</keyword>
<gene>
    <name evidence="12" type="ORF">C7380_11352</name>
</gene>
<name>A0AA45C5V4_9BACT</name>
<evidence type="ECO:0000256" key="4">
    <source>
        <dbReference type="ARBA" id="ARBA00022448"/>
    </source>
</evidence>
<evidence type="ECO:0000256" key="11">
    <source>
        <dbReference type="SAM" id="Coils"/>
    </source>
</evidence>
<accession>A0AA45C5V4</accession>
<dbReference type="NCBIfam" id="TIGR02473">
    <property type="entry name" value="flagell_FliJ"/>
    <property type="match status" value="1"/>
</dbReference>
<evidence type="ECO:0000256" key="8">
    <source>
        <dbReference type="ARBA" id="ARBA00022927"/>
    </source>
</evidence>
<keyword evidence="8" id="KW-0653">Protein transport</keyword>
<keyword evidence="6" id="KW-0145">Chemotaxis</keyword>
<keyword evidence="9" id="KW-0472">Membrane</keyword>
<evidence type="ECO:0000256" key="3">
    <source>
        <dbReference type="ARBA" id="ARBA00020392"/>
    </source>
</evidence>
<keyword evidence="5" id="KW-1003">Cell membrane</keyword>
<keyword evidence="11" id="KW-0175">Coiled coil</keyword>
<evidence type="ECO:0000256" key="9">
    <source>
        <dbReference type="ARBA" id="ARBA00023136"/>
    </source>
</evidence>
<feature type="coiled-coil region" evidence="11">
    <location>
        <begin position="77"/>
        <end position="107"/>
    </location>
</feature>
<protein>
    <recommendedName>
        <fullName evidence="3">Flagellar FliJ protein</fullName>
    </recommendedName>
</protein>
<evidence type="ECO:0000256" key="5">
    <source>
        <dbReference type="ARBA" id="ARBA00022475"/>
    </source>
</evidence>
<keyword evidence="10" id="KW-1006">Bacterial flagellum protein export</keyword>
<keyword evidence="7" id="KW-1005">Bacterial flagellum biogenesis</keyword>
<keyword evidence="12" id="KW-0969">Cilium</keyword>
<comment type="caution">
    <text evidence="12">The sequence shown here is derived from an EMBL/GenBank/DDBJ whole genome shotgun (WGS) entry which is preliminary data.</text>
</comment>
<dbReference type="RefSeq" id="WP_109605269.1">
    <property type="nucleotide sequence ID" value="NZ_QGGI01000013.1"/>
</dbReference>
<dbReference type="Pfam" id="PF02050">
    <property type="entry name" value="FliJ"/>
    <property type="match status" value="1"/>
</dbReference>
<evidence type="ECO:0000256" key="1">
    <source>
        <dbReference type="ARBA" id="ARBA00004413"/>
    </source>
</evidence>
<dbReference type="Proteomes" id="UP000245921">
    <property type="component" value="Unassembled WGS sequence"/>
</dbReference>
<evidence type="ECO:0000256" key="6">
    <source>
        <dbReference type="ARBA" id="ARBA00022500"/>
    </source>
</evidence>
<dbReference type="EMBL" id="QGGI01000013">
    <property type="protein sequence ID" value="PWJ90064.1"/>
    <property type="molecule type" value="Genomic_DNA"/>
</dbReference>
<dbReference type="GO" id="GO:0071973">
    <property type="term" value="P:bacterial-type flagellum-dependent cell motility"/>
    <property type="evidence" value="ECO:0007669"/>
    <property type="project" value="InterPro"/>
</dbReference>
<evidence type="ECO:0000313" key="12">
    <source>
        <dbReference type="EMBL" id="PWJ90064.1"/>
    </source>
</evidence>
<dbReference type="GO" id="GO:0006935">
    <property type="term" value="P:chemotaxis"/>
    <property type="evidence" value="ECO:0007669"/>
    <property type="project" value="UniProtKB-KW"/>
</dbReference>
<dbReference type="GO" id="GO:0015031">
    <property type="term" value="P:protein transport"/>
    <property type="evidence" value="ECO:0007669"/>
    <property type="project" value="UniProtKB-KW"/>
</dbReference>
<dbReference type="Gene3D" id="1.10.287.1700">
    <property type="match status" value="1"/>
</dbReference>
<dbReference type="InterPro" id="IPR053716">
    <property type="entry name" value="Flag_assembly_chemotaxis_eff"/>
</dbReference>
<comment type="subcellular location">
    <subcellularLocation>
        <location evidence="1">Cell membrane</location>
        <topology evidence="1">Peripheral membrane protein</topology>
        <orientation evidence="1">Cytoplasmic side</orientation>
    </subcellularLocation>
</comment>
<keyword evidence="12" id="KW-0966">Cell projection</keyword>
<evidence type="ECO:0000256" key="10">
    <source>
        <dbReference type="ARBA" id="ARBA00023225"/>
    </source>
</evidence>
<dbReference type="GO" id="GO:0009288">
    <property type="term" value="C:bacterial-type flagellum"/>
    <property type="evidence" value="ECO:0007669"/>
    <property type="project" value="InterPro"/>
</dbReference>
<proteinExistence type="inferred from homology"/>
<dbReference type="AlphaFoldDB" id="A0AA45C5V4"/>
<evidence type="ECO:0000313" key="13">
    <source>
        <dbReference type="Proteomes" id="UP000245921"/>
    </source>
</evidence>
<dbReference type="GO" id="GO:0044781">
    <property type="term" value="P:bacterial-type flagellum organization"/>
    <property type="evidence" value="ECO:0007669"/>
    <property type="project" value="UniProtKB-KW"/>
</dbReference>
<keyword evidence="4" id="KW-0813">Transport</keyword>
<keyword evidence="12" id="KW-0282">Flagellum</keyword>
<dbReference type="GO" id="GO:0005886">
    <property type="term" value="C:plasma membrane"/>
    <property type="evidence" value="ECO:0007669"/>
    <property type="project" value="UniProtKB-SubCell"/>
</dbReference>
<reference evidence="12 13" key="1">
    <citation type="submission" date="2018-05" db="EMBL/GenBank/DDBJ databases">
        <title>Genomic Encyclopedia of Type Strains, Phase IV (KMG-IV): sequencing the most valuable type-strain genomes for metagenomic binning, comparative biology and taxonomic classification.</title>
        <authorList>
            <person name="Goeker M."/>
        </authorList>
    </citation>
    <scope>NUCLEOTIDE SEQUENCE [LARGE SCALE GENOMIC DNA]</scope>
    <source>
        <strain evidence="12 13">DSM 24906</strain>
    </source>
</reference>
<sequence>MKFNFNLQRILDLKEKFENIEKENLSKKINERMQVENSISNLDKKINDYGLYFDNELKNSLSSTKVQELIKYRHFLKQKRIELIKQYQKKLREEEKARKKFLEAKKEKDIIEKLKFRKYEEYLSQEKIIEAKEMDEIAQKMYINREKD</sequence>
<comment type="similarity">
    <text evidence="2">Belongs to the FliJ family.</text>
</comment>
<dbReference type="InterPro" id="IPR012823">
    <property type="entry name" value="Flagell_FliJ"/>
</dbReference>
<evidence type="ECO:0000256" key="7">
    <source>
        <dbReference type="ARBA" id="ARBA00022795"/>
    </source>
</evidence>
<organism evidence="12 13">
    <name type="scientific">Oceanotoga teriensis</name>
    <dbReference type="NCBI Taxonomy" id="515440"/>
    <lineage>
        <taxon>Bacteria</taxon>
        <taxon>Thermotogati</taxon>
        <taxon>Thermotogota</taxon>
        <taxon>Thermotogae</taxon>
        <taxon>Petrotogales</taxon>
        <taxon>Petrotogaceae</taxon>
        <taxon>Oceanotoga</taxon>
    </lineage>
</organism>